<reference evidence="2" key="1">
    <citation type="submission" date="2020-07" db="EMBL/GenBank/DDBJ databases">
        <title>Multicomponent nature underlies the extraordinary mechanical properties of spider dragline silk.</title>
        <authorList>
            <person name="Kono N."/>
            <person name="Nakamura H."/>
            <person name="Mori M."/>
            <person name="Yoshida Y."/>
            <person name="Ohtoshi R."/>
            <person name="Malay A.D."/>
            <person name="Moran D.A.P."/>
            <person name="Tomita M."/>
            <person name="Numata K."/>
            <person name="Arakawa K."/>
        </authorList>
    </citation>
    <scope>NUCLEOTIDE SEQUENCE</scope>
</reference>
<dbReference type="Proteomes" id="UP000887116">
    <property type="component" value="Unassembled WGS sequence"/>
</dbReference>
<protein>
    <submittedName>
        <fullName evidence="2">Nucleic-acid-binding protein from transposon X-element</fullName>
    </submittedName>
</protein>
<gene>
    <name evidence="2" type="primary">ORF1_84</name>
    <name evidence="2" type="ORF">TNCT_187001</name>
</gene>
<organism evidence="2 3">
    <name type="scientific">Trichonephila clavata</name>
    <name type="common">Joro spider</name>
    <name type="synonym">Nephila clavata</name>
    <dbReference type="NCBI Taxonomy" id="2740835"/>
    <lineage>
        <taxon>Eukaryota</taxon>
        <taxon>Metazoa</taxon>
        <taxon>Ecdysozoa</taxon>
        <taxon>Arthropoda</taxon>
        <taxon>Chelicerata</taxon>
        <taxon>Arachnida</taxon>
        <taxon>Araneae</taxon>
        <taxon>Araneomorphae</taxon>
        <taxon>Entelegynae</taxon>
        <taxon>Araneoidea</taxon>
        <taxon>Nephilidae</taxon>
        <taxon>Trichonephila</taxon>
    </lineage>
</organism>
<dbReference type="OrthoDB" id="8123891at2759"/>
<evidence type="ECO:0000256" key="1">
    <source>
        <dbReference type="SAM" id="MobiDB-lite"/>
    </source>
</evidence>
<sequence length="93" mass="10586">MFGTRIAFKPYDGSRNRRPNQCWRCQGFFHSSEVCHLPIKCLKCAGPHQAKDCILQFEDPLKCANCGGEHAVNSRQCPHFPKKQTGSEPPKQR</sequence>
<evidence type="ECO:0000313" key="3">
    <source>
        <dbReference type="Proteomes" id="UP000887116"/>
    </source>
</evidence>
<accession>A0A8X6L2G9</accession>
<comment type="caution">
    <text evidence="2">The sequence shown here is derived from an EMBL/GenBank/DDBJ whole genome shotgun (WGS) entry which is preliminary data.</text>
</comment>
<keyword evidence="3" id="KW-1185">Reference proteome</keyword>
<name>A0A8X6L2G9_TRICU</name>
<dbReference type="EMBL" id="BMAO01024118">
    <property type="protein sequence ID" value="GFQ93066.1"/>
    <property type="molecule type" value="Genomic_DNA"/>
</dbReference>
<proteinExistence type="predicted"/>
<feature type="region of interest" description="Disordered" evidence="1">
    <location>
        <begin position="71"/>
        <end position="93"/>
    </location>
</feature>
<dbReference type="AlphaFoldDB" id="A0A8X6L2G9"/>
<evidence type="ECO:0000313" key="2">
    <source>
        <dbReference type="EMBL" id="GFQ93066.1"/>
    </source>
</evidence>